<evidence type="ECO:0000256" key="1">
    <source>
        <dbReference type="SAM" id="Coils"/>
    </source>
</evidence>
<reference evidence="2" key="1">
    <citation type="submission" date="2018-10" db="EMBL/GenBank/DDBJ databases">
        <title>Hidden diversity of soil giant viruses.</title>
        <authorList>
            <person name="Schulz F."/>
            <person name="Alteio L."/>
            <person name="Goudeau D."/>
            <person name="Ryan E.M."/>
            <person name="Malmstrom R.R."/>
            <person name="Blanchard J."/>
            <person name="Woyke T."/>
        </authorList>
    </citation>
    <scope>NUCLEOTIDE SEQUENCE</scope>
    <source>
        <strain evidence="2">EDV1</strain>
    </source>
</reference>
<dbReference type="Pfam" id="PF00023">
    <property type="entry name" value="Ank"/>
    <property type="match status" value="1"/>
</dbReference>
<dbReference type="EMBL" id="MK072110">
    <property type="protein sequence ID" value="AYV78895.1"/>
    <property type="molecule type" value="Genomic_DNA"/>
</dbReference>
<proteinExistence type="predicted"/>
<protein>
    <submittedName>
        <fullName evidence="2">Uncharacterized protein</fullName>
    </submittedName>
</protein>
<dbReference type="SMART" id="SM00248">
    <property type="entry name" value="ANK"/>
    <property type="match status" value="7"/>
</dbReference>
<organism evidence="2">
    <name type="scientific">Edafosvirus sp</name>
    <dbReference type="NCBI Taxonomy" id="2487765"/>
    <lineage>
        <taxon>Viruses</taxon>
        <taxon>Varidnaviria</taxon>
        <taxon>Bamfordvirae</taxon>
        <taxon>Nucleocytoviricota</taxon>
        <taxon>Megaviricetes</taxon>
        <taxon>Imitervirales</taxon>
        <taxon>Mimiviridae</taxon>
        <taxon>Klosneuvirinae</taxon>
    </lineage>
</organism>
<accession>A0A3G4ZVI0</accession>
<dbReference type="SUPFAM" id="SSF48403">
    <property type="entry name" value="Ankyrin repeat"/>
    <property type="match status" value="2"/>
</dbReference>
<dbReference type="Gene3D" id="1.25.40.20">
    <property type="entry name" value="Ankyrin repeat-containing domain"/>
    <property type="match status" value="3"/>
</dbReference>
<sequence length="449" mass="52280">MLQKATQDFKLLNDIRDKSGCTILMLLARGESRTNLVKLIKSRIDEENKKVTKKLDLLNKELKIIQQLMFSMNFEDSEIIFKQIIDNNMCDINLQDDNGNTALVHACINNNDKFIKLLLNNKLCDVNIRTIDNSTAIMYCNNKDRLELLLEHKLCDINLQDDSGNTALMKACFNGNTNIVKTLLQYKKYECNTNIQNHYGRTAIMIAFEMLGDRSDRSDIINILMKFSKYNYNLQDKRGITFLMQILSEPSMINSLILKRIIQKSINLTSDLDQQDVHGMTTLMYAVQTRKSKKKSTIEKIINKHQNYNIQDNEGKTSLIHSVEYNKSAITNLLIKKDCNINIKDTTNKTAFWYSLRKETLVMANMFINLYILRKDVSFLEYVDDIKNLLNSGNGMLKDKMKRTFKKKIINLYETEFKQILDIQDNIFTKCYNNLGDFNTVKIMIEYLI</sequence>
<dbReference type="InterPro" id="IPR036770">
    <property type="entry name" value="Ankyrin_rpt-contain_sf"/>
</dbReference>
<keyword evidence="1" id="KW-0175">Coiled coil</keyword>
<dbReference type="Pfam" id="PF12796">
    <property type="entry name" value="Ank_2"/>
    <property type="match status" value="1"/>
</dbReference>
<name>A0A3G4ZVI0_9VIRU</name>
<dbReference type="PANTHER" id="PTHR24125">
    <property type="entry name" value="ANKYRIN REPEAT AND DEATH DOMAIN-CONTAINING PROTEIN"/>
    <property type="match status" value="1"/>
</dbReference>
<dbReference type="PANTHER" id="PTHR24125:SF5">
    <property type="entry name" value="ANKYRIN REPEAT PROTEIN"/>
    <property type="match status" value="1"/>
</dbReference>
<dbReference type="InterPro" id="IPR002110">
    <property type="entry name" value="Ankyrin_rpt"/>
</dbReference>
<gene>
    <name evidence="2" type="ORF">Edafosvirus45_4</name>
</gene>
<dbReference type="InterPro" id="IPR052457">
    <property type="entry name" value="Ankyrin-DD_containing_protein"/>
</dbReference>
<feature type="coiled-coil region" evidence="1">
    <location>
        <begin position="41"/>
        <end position="68"/>
    </location>
</feature>
<evidence type="ECO:0000313" key="2">
    <source>
        <dbReference type="EMBL" id="AYV78895.1"/>
    </source>
</evidence>